<sequence length="400" mass="44094">MLSHAANELVWLALYLALSAVLGIFALPVCLALMALAFFVAWAWLLAGRLSTRLDAPRLREPAIPEFEQRTCTSHDGLVLSYAVSRPRAPDGAPAAAAAGVEPRKCVLLCEPLGQSGPLVFAPLLATLGPEYVFVTWDYRGFFKSALPQRKRRISISAHADDAATVLRAAGFSRASICVGHSLGVQVALELTLLWPERVERLVLLNGCAGQAFQTAFQPVVRLPLIGTATREFVRALQRRPERFYAAQPLLAPLLRHVISPVFCALFGSPLLRRVLGPNYLYAFWRDYMAGLDASRGPHNLEHFLLSFLEIDAHSAAHLLDKIDQPALVISGMLDLLVPALVSAEMVARMRRAEHRCDPLSTHSTLLESPEWALHHIHRFLARTSSLDLDVASQMQRKSL</sequence>
<dbReference type="InterPro" id="IPR000073">
    <property type="entry name" value="AB_hydrolase_1"/>
</dbReference>
<keyword evidence="1" id="KW-1133">Transmembrane helix</keyword>
<dbReference type="GO" id="GO:0046464">
    <property type="term" value="P:acylglycerol catabolic process"/>
    <property type="evidence" value="ECO:0007669"/>
    <property type="project" value="TreeGrafter"/>
</dbReference>
<protein>
    <recommendedName>
        <fullName evidence="2">AB hydrolase-1 domain-containing protein</fullName>
    </recommendedName>
</protein>
<keyword evidence="1" id="KW-0812">Transmembrane</keyword>
<dbReference type="OMA" id="MSIARIY"/>
<dbReference type="Pfam" id="PF00561">
    <property type="entry name" value="Abhydrolase_1"/>
    <property type="match status" value="1"/>
</dbReference>
<evidence type="ECO:0000313" key="4">
    <source>
        <dbReference type="Proteomes" id="UP000751190"/>
    </source>
</evidence>
<proteinExistence type="predicted"/>
<name>A0A8J5XA80_DIALT</name>
<organism evidence="3 4">
    <name type="scientific">Diacronema lutheri</name>
    <name type="common">Unicellular marine alga</name>
    <name type="synonym">Monochrysis lutheri</name>
    <dbReference type="NCBI Taxonomy" id="2081491"/>
    <lineage>
        <taxon>Eukaryota</taxon>
        <taxon>Haptista</taxon>
        <taxon>Haptophyta</taxon>
        <taxon>Pavlovophyceae</taxon>
        <taxon>Pavlovales</taxon>
        <taxon>Pavlovaceae</taxon>
        <taxon>Diacronema</taxon>
    </lineage>
</organism>
<comment type="caution">
    <text evidence="3">The sequence shown here is derived from an EMBL/GenBank/DDBJ whole genome shotgun (WGS) entry which is preliminary data.</text>
</comment>
<dbReference type="Proteomes" id="UP000751190">
    <property type="component" value="Unassembled WGS sequence"/>
</dbReference>
<dbReference type="SUPFAM" id="SSF53474">
    <property type="entry name" value="alpha/beta-Hydrolases"/>
    <property type="match status" value="1"/>
</dbReference>
<dbReference type="GO" id="GO:0047372">
    <property type="term" value="F:monoacylglycerol lipase activity"/>
    <property type="evidence" value="ECO:0007669"/>
    <property type="project" value="TreeGrafter"/>
</dbReference>
<evidence type="ECO:0000313" key="3">
    <source>
        <dbReference type="EMBL" id="KAG8459537.1"/>
    </source>
</evidence>
<feature type="domain" description="AB hydrolase-1" evidence="2">
    <location>
        <begin position="107"/>
        <end position="368"/>
    </location>
</feature>
<keyword evidence="1" id="KW-0472">Membrane</keyword>
<gene>
    <name evidence="3" type="ORF">KFE25_012872</name>
</gene>
<reference evidence="3" key="1">
    <citation type="submission" date="2021-05" db="EMBL/GenBank/DDBJ databases">
        <title>The genome of the haptophyte Pavlova lutheri (Diacronema luteri, Pavlovales) - a model for lipid biosynthesis in eukaryotic algae.</title>
        <authorList>
            <person name="Hulatt C.J."/>
            <person name="Posewitz M.C."/>
        </authorList>
    </citation>
    <scope>NUCLEOTIDE SEQUENCE</scope>
    <source>
        <strain evidence="3">NIVA-4/92</strain>
    </source>
</reference>
<keyword evidence="4" id="KW-1185">Reference proteome</keyword>
<accession>A0A8J5XA80</accession>
<dbReference type="Gene3D" id="3.40.50.1820">
    <property type="entry name" value="alpha/beta hydrolase"/>
    <property type="match status" value="1"/>
</dbReference>
<dbReference type="PANTHER" id="PTHR43798:SF5">
    <property type="entry name" value="MONOACYLGLYCEROL LIPASE ABHD6"/>
    <property type="match status" value="1"/>
</dbReference>
<evidence type="ECO:0000259" key="2">
    <source>
        <dbReference type="Pfam" id="PF00561"/>
    </source>
</evidence>
<dbReference type="AlphaFoldDB" id="A0A8J5XA80"/>
<dbReference type="EMBL" id="JAGTXO010000040">
    <property type="protein sequence ID" value="KAG8459537.1"/>
    <property type="molecule type" value="Genomic_DNA"/>
</dbReference>
<dbReference type="InterPro" id="IPR050266">
    <property type="entry name" value="AB_hydrolase_sf"/>
</dbReference>
<dbReference type="PANTHER" id="PTHR43798">
    <property type="entry name" value="MONOACYLGLYCEROL LIPASE"/>
    <property type="match status" value="1"/>
</dbReference>
<feature type="transmembrane region" description="Helical" evidence="1">
    <location>
        <begin position="12"/>
        <end position="45"/>
    </location>
</feature>
<dbReference type="OrthoDB" id="19657at2759"/>
<evidence type="ECO:0000256" key="1">
    <source>
        <dbReference type="SAM" id="Phobius"/>
    </source>
</evidence>
<dbReference type="GO" id="GO:0016020">
    <property type="term" value="C:membrane"/>
    <property type="evidence" value="ECO:0007669"/>
    <property type="project" value="TreeGrafter"/>
</dbReference>
<dbReference type="InterPro" id="IPR029058">
    <property type="entry name" value="AB_hydrolase_fold"/>
</dbReference>